<reference evidence="1" key="2">
    <citation type="submission" date="2023-06" db="EMBL/GenBank/DDBJ databases">
        <authorList>
            <person name="Ma L."/>
            <person name="Liu K.-W."/>
            <person name="Li Z."/>
            <person name="Hsiao Y.-Y."/>
            <person name="Qi Y."/>
            <person name="Fu T."/>
            <person name="Tang G."/>
            <person name="Zhang D."/>
            <person name="Sun W.-H."/>
            <person name="Liu D.-K."/>
            <person name="Li Y."/>
            <person name="Chen G.-Z."/>
            <person name="Liu X.-D."/>
            <person name="Liao X.-Y."/>
            <person name="Jiang Y.-T."/>
            <person name="Yu X."/>
            <person name="Hao Y."/>
            <person name="Huang J."/>
            <person name="Zhao X.-W."/>
            <person name="Ke S."/>
            <person name="Chen Y.-Y."/>
            <person name="Wu W.-L."/>
            <person name="Hsu J.-L."/>
            <person name="Lin Y.-F."/>
            <person name="Huang M.-D."/>
            <person name="Li C.-Y."/>
            <person name="Huang L."/>
            <person name="Wang Z.-W."/>
            <person name="Zhao X."/>
            <person name="Zhong W.-Y."/>
            <person name="Peng D.-H."/>
            <person name="Ahmad S."/>
            <person name="Lan S."/>
            <person name="Zhang J.-S."/>
            <person name="Tsai W.-C."/>
            <person name="Van De Peer Y."/>
            <person name="Liu Z.-J."/>
        </authorList>
    </citation>
    <scope>NUCLEOTIDE SEQUENCE</scope>
    <source>
        <strain evidence="1">CP</strain>
        <tissue evidence="1">Leaves</tissue>
    </source>
</reference>
<organism evidence="1 2">
    <name type="scientific">Acorus calamus</name>
    <name type="common">Sweet flag</name>
    <dbReference type="NCBI Taxonomy" id="4465"/>
    <lineage>
        <taxon>Eukaryota</taxon>
        <taxon>Viridiplantae</taxon>
        <taxon>Streptophyta</taxon>
        <taxon>Embryophyta</taxon>
        <taxon>Tracheophyta</taxon>
        <taxon>Spermatophyta</taxon>
        <taxon>Magnoliopsida</taxon>
        <taxon>Liliopsida</taxon>
        <taxon>Acoraceae</taxon>
        <taxon>Acorus</taxon>
    </lineage>
</organism>
<reference evidence="1" key="1">
    <citation type="journal article" date="2023" name="Nat. Commun.">
        <title>Diploid and tetraploid genomes of Acorus and the evolution of monocots.</title>
        <authorList>
            <person name="Ma L."/>
            <person name="Liu K.W."/>
            <person name="Li Z."/>
            <person name="Hsiao Y.Y."/>
            <person name="Qi Y."/>
            <person name="Fu T."/>
            <person name="Tang G.D."/>
            <person name="Zhang D."/>
            <person name="Sun W.H."/>
            <person name="Liu D.K."/>
            <person name="Li Y."/>
            <person name="Chen G.Z."/>
            <person name="Liu X.D."/>
            <person name="Liao X.Y."/>
            <person name="Jiang Y.T."/>
            <person name="Yu X."/>
            <person name="Hao Y."/>
            <person name="Huang J."/>
            <person name="Zhao X.W."/>
            <person name="Ke S."/>
            <person name="Chen Y.Y."/>
            <person name="Wu W.L."/>
            <person name="Hsu J.L."/>
            <person name="Lin Y.F."/>
            <person name="Huang M.D."/>
            <person name="Li C.Y."/>
            <person name="Huang L."/>
            <person name="Wang Z.W."/>
            <person name="Zhao X."/>
            <person name="Zhong W.Y."/>
            <person name="Peng D.H."/>
            <person name="Ahmad S."/>
            <person name="Lan S."/>
            <person name="Zhang J.S."/>
            <person name="Tsai W.C."/>
            <person name="Van de Peer Y."/>
            <person name="Liu Z.J."/>
        </authorList>
    </citation>
    <scope>NUCLEOTIDE SEQUENCE</scope>
    <source>
        <strain evidence="1">CP</strain>
    </source>
</reference>
<evidence type="ECO:0000313" key="1">
    <source>
        <dbReference type="EMBL" id="KAK1325054.1"/>
    </source>
</evidence>
<protein>
    <submittedName>
        <fullName evidence="1">Uncharacterized protein</fullName>
    </submittedName>
</protein>
<accession>A0AAV9FH81</accession>
<keyword evidence="2" id="KW-1185">Reference proteome</keyword>
<gene>
    <name evidence="1" type="ORF">QJS10_CPA01g01753</name>
</gene>
<evidence type="ECO:0000313" key="2">
    <source>
        <dbReference type="Proteomes" id="UP001180020"/>
    </source>
</evidence>
<comment type="caution">
    <text evidence="1">The sequence shown here is derived from an EMBL/GenBank/DDBJ whole genome shotgun (WGS) entry which is preliminary data.</text>
</comment>
<dbReference type="EMBL" id="JAUJYO010000001">
    <property type="protein sequence ID" value="KAK1325054.1"/>
    <property type="molecule type" value="Genomic_DNA"/>
</dbReference>
<dbReference type="AlphaFoldDB" id="A0AAV9FH81"/>
<proteinExistence type="predicted"/>
<dbReference type="Proteomes" id="UP001180020">
    <property type="component" value="Unassembled WGS sequence"/>
</dbReference>
<name>A0AAV9FH81_ACOCL</name>
<sequence>MGDGKPVEQTIRQPVLWMEFDSVPNFQLYSNSPISLTMTFPLHTEGYSHLHAGFICYSQYYNADYLKSVLQGPQRGCYKINDVVAGYQNAEWIVATMDCRSGERTINHREQSLH</sequence>